<proteinExistence type="predicted"/>
<evidence type="ECO:0000256" key="1">
    <source>
        <dbReference type="ARBA" id="ARBA00022491"/>
    </source>
</evidence>
<dbReference type="Pfam" id="PF07729">
    <property type="entry name" value="FCD"/>
    <property type="match status" value="1"/>
</dbReference>
<evidence type="ECO:0000256" key="3">
    <source>
        <dbReference type="ARBA" id="ARBA00023125"/>
    </source>
</evidence>
<gene>
    <name evidence="9" type="ORF">QNA08_06690</name>
</gene>
<comment type="caution">
    <text evidence="9">The sequence shown here is derived from an EMBL/GenBank/DDBJ whole genome shotgun (WGS) entry which is preliminary data.</text>
</comment>
<keyword evidence="2" id="KW-0805">Transcription regulation</keyword>
<dbReference type="Proteomes" id="UP001321492">
    <property type="component" value="Unassembled WGS sequence"/>
</dbReference>
<evidence type="ECO:0000313" key="10">
    <source>
        <dbReference type="Proteomes" id="UP001321492"/>
    </source>
</evidence>
<dbReference type="Pfam" id="PF00392">
    <property type="entry name" value="GntR"/>
    <property type="match status" value="1"/>
</dbReference>
<dbReference type="SMART" id="SM00895">
    <property type="entry name" value="FCD"/>
    <property type="match status" value="1"/>
</dbReference>
<dbReference type="Gene3D" id="1.20.120.530">
    <property type="entry name" value="GntR ligand-binding domain-like"/>
    <property type="match status" value="1"/>
</dbReference>
<feature type="region of interest" description="Disordered" evidence="7">
    <location>
        <begin position="251"/>
        <end position="278"/>
    </location>
</feature>
<dbReference type="SUPFAM" id="SSF46785">
    <property type="entry name" value="Winged helix' DNA-binding domain"/>
    <property type="match status" value="1"/>
</dbReference>
<dbReference type="PRINTS" id="PR00035">
    <property type="entry name" value="HTHGNTR"/>
</dbReference>
<organism evidence="9 10">
    <name type="scientific">Chelatococcus albus</name>
    <dbReference type="NCBI Taxonomy" id="3047466"/>
    <lineage>
        <taxon>Bacteria</taxon>
        <taxon>Pseudomonadati</taxon>
        <taxon>Pseudomonadota</taxon>
        <taxon>Alphaproteobacteria</taxon>
        <taxon>Hyphomicrobiales</taxon>
        <taxon>Chelatococcaceae</taxon>
        <taxon>Chelatococcus</taxon>
    </lineage>
</organism>
<keyword evidence="4" id="KW-0804">Transcription</keyword>
<feature type="compositionally biased region" description="Polar residues" evidence="7">
    <location>
        <begin position="262"/>
        <end position="278"/>
    </location>
</feature>
<dbReference type="CDD" id="cd07377">
    <property type="entry name" value="WHTH_GntR"/>
    <property type="match status" value="1"/>
</dbReference>
<name>A0ABT7AEW7_9HYPH</name>
<evidence type="ECO:0000256" key="5">
    <source>
        <dbReference type="ARBA" id="ARBA00037357"/>
    </source>
</evidence>
<dbReference type="Gene3D" id="1.10.10.10">
    <property type="entry name" value="Winged helix-like DNA-binding domain superfamily/Winged helix DNA-binding domain"/>
    <property type="match status" value="1"/>
</dbReference>
<keyword evidence="10" id="KW-1185">Reference proteome</keyword>
<dbReference type="InterPro" id="IPR036390">
    <property type="entry name" value="WH_DNA-bd_sf"/>
</dbReference>
<dbReference type="EMBL" id="JASJEV010000003">
    <property type="protein sequence ID" value="MDJ1157919.1"/>
    <property type="molecule type" value="Genomic_DNA"/>
</dbReference>
<feature type="domain" description="HTH gntR-type" evidence="8">
    <location>
        <begin position="9"/>
        <end position="77"/>
    </location>
</feature>
<evidence type="ECO:0000259" key="8">
    <source>
        <dbReference type="PROSITE" id="PS50949"/>
    </source>
</evidence>
<sequence length="278" mass="30615">MTFREIAHESKAEAVAHQIEALILEGVLRPRERLPGERELAERLDVSRPILREALKLLEARGLTTAQHGGGTFVADVVGPMFGEPMFGLFRTHAKAKADYVEFRRDIEAVVATYAAERATEADRLILTDILAAMVEAHDAGDLRREAELDVELHSAIAEATHNVVFMHVMRACYRLLADGIFYSRERFYQLPGARDALLAQHRALVEAVLARDAAAAGAAARAHIDYVRASLAEAERIAARESVAQLRLERHAERGHPGARQRQSSAVRGTSRATTGT</sequence>
<dbReference type="InterPro" id="IPR011711">
    <property type="entry name" value="GntR_C"/>
</dbReference>
<dbReference type="InterPro" id="IPR000524">
    <property type="entry name" value="Tscrpt_reg_HTH_GntR"/>
</dbReference>
<evidence type="ECO:0000256" key="2">
    <source>
        <dbReference type="ARBA" id="ARBA00023015"/>
    </source>
</evidence>
<dbReference type="PANTHER" id="PTHR43537:SF34">
    <property type="entry name" value="PYRUVATE DEHYDROGENASE COMPLEX REPRESSOR"/>
    <property type="match status" value="1"/>
</dbReference>
<dbReference type="SMART" id="SM00345">
    <property type="entry name" value="HTH_GNTR"/>
    <property type="match status" value="1"/>
</dbReference>
<reference evidence="9 10" key="1">
    <citation type="submission" date="2023-05" db="EMBL/GenBank/DDBJ databases">
        <title>Chelatococcus sp. nov., a moderately thermophilic bacterium isolated from hot spring microbial mat.</title>
        <authorList>
            <person name="Hu C.-J."/>
            <person name="Li W.-J."/>
        </authorList>
    </citation>
    <scope>NUCLEOTIDE SEQUENCE [LARGE SCALE GENOMIC DNA]</scope>
    <source>
        <strain evidence="9 10">SYSU G07232</strain>
    </source>
</reference>
<keyword evidence="3" id="KW-0238">DNA-binding</keyword>
<evidence type="ECO:0000256" key="6">
    <source>
        <dbReference type="ARBA" id="ARBA00039592"/>
    </source>
</evidence>
<dbReference type="PANTHER" id="PTHR43537">
    <property type="entry name" value="TRANSCRIPTIONAL REGULATOR, GNTR FAMILY"/>
    <property type="match status" value="1"/>
</dbReference>
<protein>
    <recommendedName>
        <fullName evidence="6">Pyruvate dehydrogenase complex repressor</fullName>
    </recommendedName>
</protein>
<dbReference type="PROSITE" id="PS50949">
    <property type="entry name" value="HTH_GNTR"/>
    <property type="match status" value="1"/>
</dbReference>
<evidence type="ECO:0000256" key="7">
    <source>
        <dbReference type="SAM" id="MobiDB-lite"/>
    </source>
</evidence>
<comment type="function">
    <text evidence="5">Transcriptional repressor for the pyruvate dehydrogenase complex genes aceEF and lpd.</text>
</comment>
<evidence type="ECO:0000256" key="4">
    <source>
        <dbReference type="ARBA" id="ARBA00023163"/>
    </source>
</evidence>
<dbReference type="InterPro" id="IPR008920">
    <property type="entry name" value="TF_FadR/GntR_C"/>
</dbReference>
<evidence type="ECO:0000313" key="9">
    <source>
        <dbReference type="EMBL" id="MDJ1157919.1"/>
    </source>
</evidence>
<dbReference type="InterPro" id="IPR036388">
    <property type="entry name" value="WH-like_DNA-bd_sf"/>
</dbReference>
<accession>A0ABT7AEW7</accession>
<dbReference type="RefSeq" id="WP_283739910.1">
    <property type="nucleotide sequence ID" value="NZ_JASJEV010000003.1"/>
</dbReference>
<dbReference type="SUPFAM" id="SSF48008">
    <property type="entry name" value="GntR ligand-binding domain-like"/>
    <property type="match status" value="1"/>
</dbReference>
<keyword evidence="1" id="KW-0678">Repressor</keyword>